<dbReference type="InterPro" id="IPR012337">
    <property type="entry name" value="RNaseH-like_sf"/>
</dbReference>
<dbReference type="InterPro" id="IPR043502">
    <property type="entry name" value="DNA/RNA_pol_sf"/>
</dbReference>
<keyword evidence="6" id="KW-0695">RNA-directed DNA polymerase</keyword>
<evidence type="ECO:0000256" key="1">
    <source>
        <dbReference type="ARBA" id="ARBA00022679"/>
    </source>
</evidence>
<evidence type="ECO:0000256" key="2">
    <source>
        <dbReference type="ARBA" id="ARBA00022695"/>
    </source>
</evidence>
<dbReference type="CDD" id="cd01647">
    <property type="entry name" value="RT_LTR"/>
    <property type="match status" value="1"/>
</dbReference>
<dbReference type="InterPro" id="IPR041373">
    <property type="entry name" value="RT_RNaseH"/>
</dbReference>
<sequence length="563" mass="65829">MLESNLIRPSKSAYSSPVHLVKKADRSIRLTIDYRELNKLTVRDCYLLSRVDVLLYSLKKAKVISKLDLLSGYFQITVEENSKKYTAFTCEFGHFEFNVMPMGQTNLVATFQRFMDKIFKKLIGICCWVYLEVVAKNEEPKNVEETLAFIGLTSHYRNFVKDYGKIAYPLHSQKDEDYSRKLSKTEQRYSTSEKKMLAIVNAMEDFKKFLYGNVATVITDHQPLKWINTVKNPTPRLARRIIRLEMFDFDKEYRPGSKNGNADGLSRWPFNGETETSQEDEYSILNNVVYENEPFDKLETIFEEEEWTDIEEENNVINTSVINTILFKNVEENVSQKDDEDIKWIKKVIENKVGSLEYDKNSLNNDRIVYLREKENLKIDRDILYRDIQEGENKVVQFVVPKTDREKIIEHEQEQCTICQKTSDPQRTAKIPLSQILCGKPLEIITTDILGPLKTSRNGYKYILVVVDHFTKWLELYLIRNIDAKTTAKCLLDFICRFGIPDAILSDQGRNNQAQLLDEIWQLLDVQRLRTTPFHPKCDGLSERINRTVKRMITCFINESHDD</sequence>
<dbReference type="InterPro" id="IPR036397">
    <property type="entry name" value="RNaseH_sf"/>
</dbReference>
<protein>
    <recommendedName>
        <fullName evidence="7">Integrase catalytic domain-containing protein</fullName>
    </recommendedName>
</protein>
<dbReference type="InterPro" id="IPR000477">
    <property type="entry name" value="RT_dom"/>
</dbReference>
<evidence type="ECO:0000256" key="3">
    <source>
        <dbReference type="ARBA" id="ARBA00022722"/>
    </source>
</evidence>
<dbReference type="InterPro" id="IPR050951">
    <property type="entry name" value="Retrovirus_Pol_polyprotein"/>
</dbReference>
<dbReference type="GO" id="GO:0015074">
    <property type="term" value="P:DNA integration"/>
    <property type="evidence" value="ECO:0007669"/>
    <property type="project" value="InterPro"/>
</dbReference>
<evidence type="ECO:0000256" key="4">
    <source>
        <dbReference type="ARBA" id="ARBA00022759"/>
    </source>
</evidence>
<dbReference type="CDD" id="cd09274">
    <property type="entry name" value="RNase_HI_RT_Ty3"/>
    <property type="match status" value="1"/>
</dbReference>
<keyword evidence="9" id="KW-1185">Reference proteome</keyword>
<keyword evidence="2" id="KW-0548">Nucleotidyltransferase</keyword>
<dbReference type="PANTHER" id="PTHR37984">
    <property type="entry name" value="PROTEIN CBG26694"/>
    <property type="match status" value="1"/>
</dbReference>
<dbReference type="GO" id="GO:0016787">
    <property type="term" value="F:hydrolase activity"/>
    <property type="evidence" value="ECO:0007669"/>
    <property type="project" value="UniProtKB-KW"/>
</dbReference>
<dbReference type="OrthoDB" id="9906983at2759"/>
<reference evidence="8" key="1">
    <citation type="submission" date="2021-02" db="EMBL/GenBank/DDBJ databases">
        <authorList>
            <person name="Nowell W R."/>
        </authorList>
    </citation>
    <scope>NUCLEOTIDE SEQUENCE</scope>
    <source>
        <strain evidence="8">Ploen Becks lab</strain>
    </source>
</reference>
<dbReference type="PROSITE" id="PS50994">
    <property type="entry name" value="INTEGRASE"/>
    <property type="match status" value="1"/>
</dbReference>
<dbReference type="SUPFAM" id="SSF53098">
    <property type="entry name" value="Ribonuclease H-like"/>
    <property type="match status" value="1"/>
</dbReference>
<accession>A0A814C5Z6</accession>
<dbReference type="InterPro" id="IPR001584">
    <property type="entry name" value="Integrase_cat-core"/>
</dbReference>
<evidence type="ECO:0000313" key="8">
    <source>
        <dbReference type="EMBL" id="CAF0935754.1"/>
    </source>
</evidence>
<dbReference type="Pfam" id="PF00665">
    <property type="entry name" value="rve"/>
    <property type="match status" value="1"/>
</dbReference>
<dbReference type="Pfam" id="PF00078">
    <property type="entry name" value="RVT_1"/>
    <property type="match status" value="1"/>
</dbReference>
<keyword evidence="5" id="KW-0378">Hydrolase</keyword>
<organism evidence="8 9">
    <name type="scientific">Brachionus calyciflorus</name>
    <dbReference type="NCBI Taxonomy" id="104777"/>
    <lineage>
        <taxon>Eukaryota</taxon>
        <taxon>Metazoa</taxon>
        <taxon>Spiralia</taxon>
        <taxon>Gnathifera</taxon>
        <taxon>Rotifera</taxon>
        <taxon>Eurotatoria</taxon>
        <taxon>Monogononta</taxon>
        <taxon>Pseudotrocha</taxon>
        <taxon>Ploima</taxon>
        <taxon>Brachionidae</taxon>
        <taxon>Brachionus</taxon>
    </lineage>
</organism>
<dbReference type="SUPFAM" id="SSF56672">
    <property type="entry name" value="DNA/RNA polymerases"/>
    <property type="match status" value="1"/>
</dbReference>
<evidence type="ECO:0000256" key="6">
    <source>
        <dbReference type="ARBA" id="ARBA00022918"/>
    </source>
</evidence>
<gene>
    <name evidence="8" type="ORF">OXX778_LOCUS13151</name>
</gene>
<evidence type="ECO:0000313" key="9">
    <source>
        <dbReference type="Proteomes" id="UP000663879"/>
    </source>
</evidence>
<keyword evidence="1" id="KW-0808">Transferase</keyword>
<keyword evidence="3" id="KW-0540">Nuclease</keyword>
<dbReference type="Gene3D" id="3.30.70.270">
    <property type="match status" value="1"/>
</dbReference>
<dbReference type="PANTHER" id="PTHR37984:SF5">
    <property type="entry name" value="PROTEIN NYNRIN-LIKE"/>
    <property type="match status" value="1"/>
</dbReference>
<dbReference type="Pfam" id="PF17917">
    <property type="entry name" value="RT_RNaseH"/>
    <property type="match status" value="1"/>
</dbReference>
<keyword evidence="4" id="KW-0255">Endonuclease</keyword>
<proteinExistence type="predicted"/>
<dbReference type="Gene3D" id="3.30.420.10">
    <property type="entry name" value="Ribonuclease H-like superfamily/Ribonuclease H"/>
    <property type="match status" value="1"/>
</dbReference>
<evidence type="ECO:0000259" key="7">
    <source>
        <dbReference type="PROSITE" id="PS50994"/>
    </source>
</evidence>
<name>A0A814C5Z6_9BILA</name>
<dbReference type="GO" id="GO:0003676">
    <property type="term" value="F:nucleic acid binding"/>
    <property type="evidence" value="ECO:0007669"/>
    <property type="project" value="InterPro"/>
</dbReference>
<dbReference type="InterPro" id="IPR043128">
    <property type="entry name" value="Rev_trsase/Diguanyl_cyclase"/>
</dbReference>
<dbReference type="GO" id="GO:0004519">
    <property type="term" value="F:endonuclease activity"/>
    <property type="evidence" value="ECO:0007669"/>
    <property type="project" value="UniProtKB-KW"/>
</dbReference>
<dbReference type="GO" id="GO:0003964">
    <property type="term" value="F:RNA-directed DNA polymerase activity"/>
    <property type="evidence" value="ECO:0007669"/>
    <property type="project" value="UniProtKB-KW"/>
</dbReference>
<dbReference type="AlphaFoldDB" id="A0A814C5Z6"/>
<feature type="domain" description="Integrase catalytic" evidence="7">
    <location>
        <begin position="437"/>
        <end position="563"/>
    </location>
</feature>
<comment type="caution">
    <text evidence="8">The sequence shown here is derived from an EMBL/GenBank/DDBJ whole genome shotgun (WGS) entry which is preliminary data.</text>
</comment>
<dbReference type="EMBL" id="CAJNOC010002481">
    <property type="protein sequence ID" value="CAF0935754.1"/>
    <property type="molecule type" value="Genomic_DNA"/>
</dbReference>
<dbReference type="Gene3D" id="3.10.10.10">
    <property type="entry name" value="HIV Type 1 Reverse Transcriptase, subunit A, domain 1"/>
    <property type="match status" value="1"/>
</dbReference>
<dbReference type="Proteomes" id="UP000663879">
    <property type="component" value="Unassembled WGS sequence"/>
</dbReference>
<evidence type="ECO:0000256" key="5">
    <source>
        <dbReference type="ARBA" id="ARBA00022801"/>
    </source>
</evidence>